<dbReference type="SUPFAM" id="SSF47954">
    <property type="entry name" value="Cyclin-like"/>
    <property type="match status" value="1"/>
</dbReference>
<protein>
    <recommendedName>
        <fullName evidence="6">Sister chromatid cohesion 1 protein 1</fullName>
    </recommendedName>
</protein>
<sequence length="799" mass="89251">MFYSHQLLARKAPLGQIWMAATLHAKINRKKLNKLNIIRICEEILNPSVPMALRLSGILMGGVVIVYERKVKLLYDDVTRLLVEINEAWKVKVAPDPTVLPKGKSQARKEAVTLPENQETDMRENEQSLNYSNAATTTMEFTIHERLDNVDEPYVNHDTGEGDASHHLHQADADNITLFERFDSYQVDTDAYNRFERFDIEGDEETQVNFTSADHMDIPTTLIPSPNEQDEAQRDMGVDMLYAEENQDHHPQFQVNQQPSECKRARQDQQKQRLIKRKTKRQATITVDYEQTIIPGHEYQSWLHNVSDIVSRRGRKRKARMGIISSSGTLEQSTRPPHESPSERTSAPLPPEPSISSLPDRTFDDAHSGAGSQSLGTSIEKLRTNVVNDGLSMDILLEELKANLGNNGVRMTEANMATPRNSGDGVGSIPGSGSGHGIPPHYFEVNLGRSNKKGPHSSSRHSGGSLETVAEEDPWQFADPNFELSRLSENGPTPDQELLAETGPTQTQHLISHGYYCPCVRIVKINKLAAVRINGMIEKLQPPQQHIRENVYRLFQLILSHQTSLFFNRHIDQIILCCFYGVAKISKLNLTFREIIYNYRRQPHCKTLVFRSVFVDWSSARHNGRTGQDHVDIITFYNEIFILVAKPLLVEVGSAGTTVKASNIPEAGNNKDGQCPASPKVSPFPSLPDMSPKKVSSAHNVYVSPLWSSKMDALISNSSKSYYACVGESTHAYQSPSKDLNAITINNRLNGNRKARGILNLDNDVGLVSDSMVANSLCLQNGNCVSTPGATLKFEQPDS</sequence>
<dbReference type="InterPro" id="IPR006910">
    <property type="entry name" value="Rad21_Rec8_N"/>
</dbReference>
<feature type="domain" description="Rad21/Rec8-like protein N-terminal" evidence="3">
    <location>
        <begin position="1"/>
        <end position="102"/>
    </location>
</feature>
<feature type="region of interest" description="Disordered" evidence="1">
    <location>
        <begin position="252"/>
        <end position="282"/>
    </location>
</feature>
<feature type="domain" description="Retinoblastoma-associated protein B-box" evidence="2">
    <location>
        <begin position="524"/>
        <end position="643"/>
    </location>
</feature>
<reference evidence="4" key="2">
    <citation type="journal article" date="2023" name="Int. J. Mol. Sci.">
        <title>De Novo Assembly and Annotation of 11 Diverse Shrub Willow (Salix) Genomes Reveals Novel Gene Organization in Sex-Linked Regions.</title>
        <authorList>
            <person name="Hyden B."/>
            <person name="Feng K."/>
            <person name="Yates T.B."/>
            <person name="Jawdy S."/>
            <person name="Cereghino C."/>
            <person name="Smart L.B."/>
            <person name="Muchero W."/>
        </authorList>
    </citation>
    <scope>NUCLEOTIDE SEQUENCE</scope>
    <source>
        <tissue evidence="4">Shoot tip</tissue>
    </source>
</reference>
<feature type="region of interest" description="Disordered" evidence="1">
    <location>
        <begin position="661"/>
        <end position="683"/>
    </location>
</feature>
<evidence type="ECO:0000256" key="1">
    <source>
        <dbReference type="SAM" id="MobiDB-lite"/>
    </source>
</evidence>
<evidence type="ECO:0000313" key="4">
    <source>
        <dbReference type="EMBL" id="KAJ6340286.1"/>
    </source>
</evidence>
<feature type="region of interest" description="Disordered" evidence="1">
    <location>
        <begin position="418"/>
        <end position="472"/>
    </location>
</feature>
<dbReference type="InterPro" id="IPR036915">
    <property type="entry name" value="Cyclin-like_sf"/>
</dbReference>
<accession>A0ABQ9AIJ6</accession>
<dbReference type="Pfam" id="PF04825">
    <property type="entry name" value="Rad21_Rec8_N"/>
    <property type="match status" value="1"/>
</dbReference>
<dbReference type="Pfam" id="PF01857">
    <property type="entry name" value="RB_B"/>
    <property type="match status" value="1"/>
</dbReference>
<feature type="compositionally biased region" description="Gly residues" evidence="1">
    <location>
        <begin position="424"/>
        <end position="436"/>
    </location>
</feature>
<feature type="region of interest" description="Disordered" evidence="1">
    <location>
        <begin position="313"/>
        <end position="376"/>
    </location>
</feature>
<proteinExistence type="predicted"/>
<dbReference type="CDD" id="cd21793">
    <property type="entry name" value="Rad21_Rec8_M_AtSYN1-like"/>
    <property type="match status" value="1"/>
</dbReference>
<organism evidence="4 5">
    <name type="scientific">Salix suchowensis</name>
    <dbReference type="NCBI Taxonomy" id="1278906"/>
    <lineage>
        <taxon>Eukaryota</taxon>
        <taxon>Viridiplantae</taxon>
        <taxon>Streptophyta</taxon>
        <taxon>Embryophyta</taxon>
        <taxon>Tracheophyta</taxon>
        <taxon>Spermatophyta</taxon>
        <taxon>Magnoliopsida</taxon>
        <taxon>eudicotyledons</taxon>
        <taxon>Gunneridae</taxon>
        <taxon>Pentapetalae</taxon>
        <taxon>rosids</taxon>
        <taxon>fabids</taxon>
        <taxon>Malpighiales</taxon>
        <taxon>Salicaceae</taxon>
        <taxon>Saliceae</taxon>
        <taxon>Salix</taxon>
    </lineage>
</organism>
<reference evidence="4" key="1">
    <citation type="submission" date="2022-10" db="EMBL/GenBank/DDBJ databases">
        <authorList>
            <person name="Hyden B.L."/>
            <person name="Feng K."/>
            <person name="Yates T."/>
            <person name="Jawdy S."/>
            <person name="Smart L.B."/>
            <person name="Muchero W."/>
        </authorList>
    </citation>
    <scope>NUCLEOTIDE SEQUENCE</scope>
    <source>
        <tissue evidence="4">Shoot tip</tissue>
    </source>
</reference>
<feature type="compositionally biased region" description="Basic residues" evidence="1">
    <location>
        <begin position="450"/>
        <end position="459"/>
    </location>
</feature>
<dbReference type="PANTHER" id="PTHR13742:SF17">
    <property type="entry name" value="RE32990P-RELATED"/>
    <property type="match status" value="1"/>
</dbReference>
<dbReference type="EMBL" id="JAPFFI010000020">
    <property type="protein sequence ID" value="KAJ6340286.1"/>
    <property type="molecule type" value="Genomic_DNA"/>
</dbReference>
<keyword evidence="5" id="KW-1185">Reference proteome</keyword>
<evidence type="ECO:0000313" key="5">
    <source>
        <dbReference type="Proteomes" id="UP001141253"/>
    </source>
</evidence>
<comment type="caution">
    <text evidence="4">The sequence shown here is derived from an EMBL/GenBank/DDBJ whole genome shotgun (WGS) entry which is preliminary data.</text>
</comment>
<dbReference type="Proteomes" id="UP001141253">
    <property type="component" value="Chromosome 15W"/>
</dbReference>
<dbReference type="PANTHER" id="PTHR13742">
    <property type="entry name" value="RETINOBLASTOMA-ASSOCIATED PROTEIN RB -RELATED"/>
    <property type="match status" value="1"/>
</dbReference>
<evidence type="ECO:0008006" key="6">
    <source>
        <dbReference type="Google" id="ProtNLM"/>
    </source>
</evidence>
<feature type="compositionally biased region" description="Polar residues" evidence="1">
    <location>
        <begin position="324"/>
        <end position="335"/>
    </location>
</feature>
<dbReference type="Gene3D" id="1.10.472.10">
    <property type="entry name" value="Cyclin-like"/>
    <property type="match status" value="1"/>
</dbReference>
<name>A0ABQ9AIJ6_9ROSI</name>
<gene>
    <name evidence="4" type="ORF">OIU77_008112</name>
</gene>
<dbReference type="InterPro" id="IPR028309">
    <property type="entry name" value="RB_fam"/>
</dbReference>
<feature type="compositionally biased region" description="Basic and acidic residues" evidence="1">
    <location>
        <begin position="261"/>
        <end position="271"/>
    </location>
</feature>
<dbReference type="InterPro" id="IPR002719">
    <property type="entry name" value="RB_B"/>
</dbReference>
<evidence type="ECO:0000259" key="3">
    <source>
        <dbReference type="Pfam" id="PF04825"/>
    </source>
</evidence>
<evidence type="ECO:0000259" key="2">
    <source>
        <dbReference type="Pfam" id="PF01857"/>
    </source>
</evidence>